<dbReference type="Proteomes" id="UP000812287">
    <property type="component" value="Unassembled WGS sequence"/>
</dbReference>
<keyword evidence="2" id="KW-1185">Reference proteome</keyword>
<protein>
    <submittedName>
        <fullName evidence="1">Uncharacterized protein</fullName>
    </submittedName>
</protein>
<proteinExistence type="predicted"/>
<name>A0A9P7VIM5_9AGAR</name>
<dbReference type="OrthoDB" id="2836053at2759"/>
<dbReference type="GeneID" id="66103721"/>
<reference evidence="1" key="1">
    <citation type="submission" date="2020-11" db="EMBL/GenBank/DDBJ databases">
        <title>Adaptations for nitrogen fixation in a non-lichenized fungal sporocarp promotes dispersal by wood-feeding termites.</title>
        <authorList>
            <consortium name="DOE Joint Genome Institute"/>
            <person name="Koch R.A."/>
            <person name="Yoon G."/>
            <person name="Arayal U."/>
            <person name="Lail K."/>
            <person name="Amirebrahimi M."/>
            <person name="Labutti K."/>
            <person name="Lipzen A."/>
            <person name="Riley R."/>
            <person name="Barry K."/>
            <person name="Henrissat B."/>
            <person name="Grigoriev I.V."/>
            <person name="Herr J.R."/>
            <person name="Aime M.C."/>
        </authorList>
    </citation>
    <scope>NUCLEOTIDE SEQUENCE</scope>
    <source>
        <strain evidence="1">MCA 3950</strain>
    </source>
</reference>
<evidence type="ECO:0000313" key="1">
    <source>
        <dbReference type="EMBL" id="KAG7440726.1"/>
    </source>
</evidence>
<dbReference type="AlphaFoldDB" id="A0A9P7VIM5"/>
<dbReference type="RefSeq" id="XP_043034226.1">
    <property type="nucleotide sequence ID" value="XM_043181425.1"/>
</dbReference>
<gene>
    <name evidence="1" type="ORF">BT62DRAFT_569272</name>
</gene>
<organism evidence="1 2">
    <name type="scientific">Guyanagaster necrorhizus</name>
    <dbReference type="NCBI Taxonomy" id="856835"/>
    <lineage>
        <taxon>Eukaryota</taxon>
        <taxon>Fungi</taxon>
        <taxon>Dikarya</taxon>
        <taxon>Basidiomycota</taxon>
        <taxon>Agaricomycotina</taxon>
        <taxon>Agaricomycetes</taxon>
        <taxon>Agaricomycetidae</taxon>
        <taxon>Agaricales</taxon>
        <taxon>Marasmiineae</taxon>
        <taxon>Physalacriaceae</taxon>
        <taxon>Guyanagaster</taxon>
    </lineage>
</organism>
<accession>A0A9P7VIM5</accession>
<dbReference type="EMBL" id="MU250567">
    <property type="protein sequence ID" value="KAG7440726.1"/>
    <property type="molecule type" value="Genomic_DNA"/>
</dbReference>
<comment type="caution">
    <text evidence="1">The sequence shown here is derived from an EMBL/GenBank/DDBJ whole genome shotgun (WGS) entry which is preliminary data.</text>
</comment>
<evidence type="ECO:0000313" key="2">
    <source>
        <dbReference type="Proteomes" id="UP000812287"/>
    </source>
</evidence>
<sequence length="103" mass="11789">MMTCPRISRTWKAVYVPIASQDIYILSPAYIYYLSDIAGRQKSIIYHDLIPRLTHLLSTGPCGWLLNDPTVRRWSKSPLPFDLSNMQSCRIEVPGHFPLLLGI</sequence>